<dbReference type="AlphaFoldDB" id="A0AAN6MLV0"/>
<gene>
    <name evidence="1" type="ORF">C8A05DRAFT_33254</name>
</gene>
<evidence type="ECO:0000313" key="2">
    <source>
        <dbReference type="Proteomes" id="UP001303889"/>
    </source>
</evidence>
<keyword evidence="2" id="KW-1185">Reference proteome</keyword>
<reference evidence="1" key="1">
    <citation type="journal article" date="2023" name="Mol. Phylogenet. Evol.">
        <title>Genome-scale phylogeny and comparative genomics of the fungal order Sordariales.</title>
        <authorList>
            <person name="Hensen N."/>
            <person name="Bonometti L."/>
            <person name="Westerberg I."/>
            <person name="Brannstrom I.O."/>
            <person name="Guillou S."/>
            <person name="Cros-Aarteil S."/>
            <person name="Calhoun S."/>
            <person name="Haridas S."/>
            <person name="Kuo A."/>
            <person name="Mondo S."/>
            <person name="Pangilinan J."/>
            <person name="Riley R."/>
            <person name="LaButti K."/>
            <person name="Andreopoulos B."/>
            <person name="Lipzen A."/>
            <person name="Chen C."/>
            <person name="Yan M."/>
            <person name="Daum C."/>
            <person name="Ng V."/>
            <person name="Clum A."/>
            <person name="Steindorff A."/>
            <person name="Ohm R.A."/>
            <person name="Martin F."/>
            <person name="Silar P."/>
            <person name="Natvig D.O."/>
            <person name="Lalanne C."/>
            <person name="Gautier V."/>
            <person name="Ament-Velasquez S.L."/>
            <person name="Kruys A."/>
            <person name="Hutchinson M.I."/>
            <person name="Powell A.J."/>
            <person name="Barry K."/>
            <person name="Miller A.N."/>
            <person name="Grigoriev I.V."/>
            <person name="Debuchy R."/>
            <person name="Gladieux P."/>
            <person name="Hiltunen Thoren M."/>
            <person name="Johannesson H."/>
        </authorList>
    </citation>
    <scope>NUCLEOTIDE SEQUENCE</scope>
    <source>
        <strain evidence="1">CBS 103.79</strain>
    </source>
</reference>
<proteinExistence type="predicted"/>
<dbReference type="EMBL" id="MU855474">
    <property type="protein sequence ID" value="KAK3903009.1"/>
    <property type="molecule type" value="Genomic_DNA"/>
</dbReference>
<reference evidence="1" key="2">
    <citation type="submission" date="2023-05" db="EMBL/GenBank/DDBJ databases">
        <authorList>
            <consortium name="Lawrence Berkeley National Laboratory"/>
            <person name="Steindorff A."/>
            <person name="Hensen N."/>
            <person name="Bonometti L."/>
            <person name="Westerberg I."/>
            <person name="Brannstrom I.O."/>
            <person name="Guillou S."/>
            <person name="Cros-Aarteil S."/>
            <person name="Calhoun S."/>
            <person name="Haridas S."/>
            <person name="Kuo A."/>
            <person name="Mondo S."/>
            <person name="Pangilinan J."/>
            <person name="Riley R."/>
            <person name="Labutti K."/>
            <person name="Andreopoulos B."/>
            <person name="Lipzen A."/>
            <person name="Chen C."/>
            <person name="Yanf M."/>
            <person name="Daum C."/>
            <person name="Ng V."/>
            <person name="Clum A."/>
            <person name="Ohm R."/>
            <person name="Martin F."/>
            <person name="Silar P."/>
            <person name="Natvig D."/>
            <person name="Lalanne C."/>
            <person name="Gautier V."/>
            <person name="Ament-Velasquez S.L."/>
            <person name="Kruys A."/>
            <person name="Hutchinson M.I."/>
            <person name="Powell A.J."/>
            <person name="Barry K."/>
            <person name="Miller A.N."/>
            <person name="Grigoriev I.V."/>
            <person name="Debuchy R."/>
            <person name="Gladieux P."/>
            <person name="Thoren M.H."/>
            <person name="Johannesson H."/>
        </authorList>
    </citation>
    <scope>NUCLEOTIDE SEQUENCE</scope>
    <source>
        <strain evidence="1">CBS 103.79</strain>
    </source>
</reference>
<protein>
    <submittedName>
        <fullName evidence="1">Uncharacterized protein</fullName>
    </submittedName>
</protein>
<organism evidence="1 2">
    <name type="scientific">Staphylotrichum tortipilum</name>
    <dbReference type="NCBI Taxonomy" id="2831512"/>
    <lineage>
        <taxon>Eukaryota</taxon>
        <taxon>Fungi</taxon>
        <taxon>Dikarya</taxon>
        <taxon>Ascomycota</taxon>
        <taxon>Pezizomycotina</taxon>
        <taxon>Sordariomycetes</taxon>
        <taxon>Sordariomycetidae</taxon>
        <taxon>Sordariales</taxon>
        <taxon>Chaetomiaceae</taxon>
        <taxon>Staphylotrichum</taxon>
    </lineage>
</organism>
<comment type="caution">
    <text evidence="1">The sequence shown here is derived from an EMBL/GenBank/DDBJ whole genome shotgun (WGS) entry which is preliminary data.</text>
</comment>
<evidence type="ECO:0000313" key="1">
    <source>
        <dbReference type="EMBL" id="KAK3903009.1"/>
    </source>
</evidence>
<dbReference type="Proteomes" id="UP001303889">
    <property type="component" value="Unassembled WGS sequence"/>
</dbReference>
<name>A0AAN6MLV0_9PEZI</name>
<accession>A0AAN6MLV0</accession>
<sequence>MADPIEPVFSGILDKLRRQTPWSQIKCLPKTNTTLTNCHKLLDTLLPRCAQLRNQNAPKQEFLACLCTQEVLNAYVGCKDDLRECLLSYMFDADVDQLISKWHDECQTQFTTGSVPTTPAASSLTVSYDQESCQRAAMRCRQLGDAFSSCSSSVTASVDFQATCLCGSQILMLASECQSDGGLSSELDDARRHVAHYTGDFDKLDDTHHAFAYSGNDHTHDNRNHTHYTRNHAHAAASHAPKPVNAFSGRPNPGCALVVAAAARPGLQH</sequence>